<protein>
    <recommendedName>
        <fullName evidence="6">subtilisin</fullName>
        <ecNumber evidence="6">3.4.21.62</ecNumber>
    </recommendedName>
</protein>
<keyword evidence="12" id="KW-1185">Reference proteome</keyword>
<dbReference type="InterPro" id="IPR036852">
    <property type="entry name" value="Peptidase_S8/S53_dom_sf"/>
</dbReference>
<keyword evidence="9" id="KW-0732">Signal</keyword>
<evidence type="ECO:0000256" key="8">
    <source>
        <dbReference type="PROSITE-ProRule" id="PRU01240"/>
    </source>
</evidence>
<dbReference type="PROSITE" id="PS50231">
    <property type="entry name" value="RICIN_B_LECTIN"/>
    <property type="match status" value="1"/>
</dbReference>
<feature type="active site" description="Charge relay system" evidence="7 8">
    <location>
        <position position="394"/>
    </location>
</feature>
<gene>
    <name evidence="11" type="ORF">SPRG_16239</name>
</gene>
<evidence type="ECO:0000259" key="10">
    <source>
        <dbReference type="Pfam" id="PF00082"/>
    </source>
</evidence>
<dbReference type="PRINTS" id="PR00723">
    <property type="entry name" value="SUBTILISIN"/>
</dbReference>
<comment type="similarity">
    <text evidence="1 8">Belongs to the peptidase S8 family.</text>
</comment>
<sequence>MLCPTRYVLAGVLSYVLLLPARATAKVTPHVHRHLAAYDTMDIFVTFTSHQAALDCVASTPSHHDHRTRVFQALRDHAIASQKAALALLHDHASTSFWISSSAVVHNASASIVAALALLADVVTIEPVSVIELDPVLSGADDNTTSKDVEWGVATVGAPAMWPLANGSGIVVGSIDTGVRHSHEALKSNWRRHRGWYDPYNRTRVPSDDTGHGTHTTGTMVGSHGIGVAPGAQWIACKGLLNGRGTSAALLECAQFMLCPTFSDGSHPDCSQGADVVNNSWGGATFHPWFEGAVAAWHKAGITPVFSIGNKGPACASAGNPGGYPNVISVGAVGSHTNDPTQLAYFSAKGPATYMDRRGVVSKLIKPVVAAPGFFIRSAKYTGNHRYGQLAGTSMAAPHVSGIVALLKSYRPTLKYDDIYELVTQTTERTSLQSEPTTWTMPHNATAPGASNCGGMPDTAWPNNRYGYGRVSVANMLRHLDAAIPVSAPLPVVALARMAPSPEASSLPIALMTYTKHVLAAWEHRLITDSVHNTSHERFHYDARRQMLRSAHLDGHCLDVIHHAAVQWGRCNDSAPMQRWLLRDDSIESVSLPGSCVDMQPPGARATLAPCEPLALTQWFRPKLSTELPPSTIFVRLTTKDRRVLARDGHDVASRRPLGTIGEVFEYDADTQSLRTGDETAALCWTAHGSLLQLTLCEAAAVTQRWTIDAAHHRIRQGESCVEVTPNRVEVHLARCQYAQPEQWVEAISVSV</sequence>
<accession>A0A067BNF8</accession>
<evidence type="ECO:0000313" key="11">
    <source>
        <dbReference type="EMBL" id="KDO18275.1"/>
    </source>
</evidence>
<evidence type="ECO:0000313" key="12">
    <source>
        <dbReference type="Proteomes" id="UP000030745"/>
    </source>
</evidence>
<reference evidence="11 12" key="1">
    <citation type="journal article" date="2013" name="PLoS Genet.">
        <title>Distinctive expansion of potential virulence genes in the genome of the oomycete fish pathogen Saprolegnia parasitica.</title>
        <authorList>
            <person name="Jiang R.H."/>
            <person name="de Bruijn I."/>
            <person name="Haas B.J."/>
            <person name="Belmonte R."/>
            <person name="Lobach L."/>
            <person name="Christie J."/>
            <person name="van den Ackerveken G."/>
            <person name="Bottin A."/>
            <person name="Bulone V."/>
            <person name="Diaz-Moreno S.M."/>
            <person name="Dumas B."/>
            <person name="Fan L."/>
            <person name="Gaulin E."/>
            <person name="Govers F."/>
            <person name="Grenville-Briggs L.J."/>
            <person name="Horner N.R."/>
            <person name="Levin J.Z."/>
            <person name="Mammella M."/>
            <person name="Meijer H.J."/>
            <person name="Morris P."/>
            <person name="Nusbaum C."/>
            <person name="Oome S."/>
            <person name="Phillips A.J."/>
            <person name="van Rooyen D."/>
            <person name="Rzeszutek E."/>
            <person name="Saraiva M."/>
            <person name="Secombes C.J."/>
            <person name="Seidl M.F."/>
            <person name="Snel B."/>
            <person name="Stassen J.H."/>
            <person name="Sykes S."/>
            <person name="Tripathy S."/>
            <person name="van den Berg H."/>
            <person name="Vega-Arreguin J.C."/>
            <person name="Wawra S."/>
            <person name="Young S.K."/>
            <person name="Zeng Q."/>
            <person name="Dieguez-Uribeondo J."/>
            <person name="Russ C."/>
            <person name="Tyler B.M."/>
            <person name="van West P."/>
        </authorList>
    </citation>
    <scope>NUCLEOTIDE SEQUENCE [LARGE SCALE GENOMIC DNA]</scope>
    <source>
        <strain evidence="11 12">CBS 223.65</strain>
    </source>
</reference>
<feature type="domain" description="Peptidase S8/S53" evidence="10">
    <location>
        <begin position="167"/>
        <end position="450"/>
    </location>
</feature>
<evidence type="ECO:0000256" key="3">
    <source>
        <dbReference type="ARBA" id="ARBA00022801"/>
    </source>
</evidence>
<dbReference type="PANTHER" id="PTHR43806">
    <property type="entry name" value="PEPTIDASE S8"/>
    <property type="match status" value="1"/>
</dbReference>
<feature type="active site" description="Charge relay system" evidence="7 8">
    <location>
        <position position="212"/>
    </location>
</feature>
<dbReference type="SUPFAM" id="SSF50370">
    <property type="entry name" value="Ricin B-like lectins"/>
    <property type="match status" value="2"/>
</dbReference>
<dbReference type="PANTHER" id="PTHR43806:SF67">
    <property type="entry name" value="EGF-LIKE DOMAIN-CONTAINING PROTEIN"/>
    <property type="match status" value="1"/>
</dbReference>
<dbReference type="OrthoDB" id="1911066at2759"/>
<dbReference type="Pfam" id="PF00082">
    <property type="entry name" value="Peptidase_S8"/>
    <property type="match status" value="1"/>
</dbReference>
<dbReference type="InterPro" id="IPR050131">
    <property type="entry name" value="Peptidase_S8_subtilisin-like"/>
</dbReference>
<dbReference type="Gene3D" id="2.80.10.50">
    <property type="match status" value="1"/>
</dbReference>
<dbReference type="VEuPathDB" id="FungiDB:SPRG_16239"/>
<name>A0A067BNF8_SAPPC</name>
<evidence type="ECO:0000256" key="7">
    <source>
        <dbReference type="PIRSR" id="PIRSR615500-1"/>
    </source>
</evidence>
<dbReference type="InterPro" id="IPR015500">
    <property type="entry name" value="Peptidase_S8_subtilisin-rel"/>
</dbReference>
<dbReference type="EC" id="3.4.21.62" evidence="6"/>
<dbReference type="OMA" id="NKGPACA"/>
<dbReference type="GO" id="GO:0004252">
    <property type="term" value="F:serine-type endopeptidase activity"/>
    <property type="evidence" value="ECO:0007669"/>
    <property type="project" value="UniProtKB-UniRule"/>
</dbReference>
<dbReference type="Proteomes" id="UP000030745">
    <property type="component" value="Unassembled WGS sequence"/>
</dbReference>
<evidence type="ECO:0000256" key="4">
    <source>
        <dbReference type="ARBA" id="ARBA00022825"/>
    </source>
</evidence>
<proteinExistence type="inferred from homology"/>
<dbReference type="KEGG" id="spar:SPRG_16239"/>
<keyword evidence="4 8" id="KW-0720">Serine protease</keyword>
<evidence type="ECO:0000256" key="1">
    <source>
        <dbReference type="ARBA" id="ARBA00011073"/>
    </source>
</evidence>
<organism evidence="11 12">
    <name type="scientific">Saprolegnia parasitica (strain CBS 223.65)</name>
    <dbReference type="NCBI Taxonomy" id="695850"/>
    <lineage>
        <taxon>Eukaryota</taxon>
        <taxon>Sar</taxon>
        <taxon>Stramenopiles</taxon>
        <taxon>Oomycota</taxon>
        <taxon>Saprolegniomycetes</taxon>
        <taxon>Saprolegniales</taxon>
        <taxon>Saprolegniaceae</taxon>
        <taxon>Saprolegnia</taxon>
    </lineage>
</organism>
<dbReference type="SUPFAM" id="SSF52743">
    <property type="entry name" value="Subtilisin-like"/>
    <property type="match status" value="1"/>
</dbReference>
<dbReference type="InterPro" id="IPR023828">
    <property type="entry name" value="Peptidase_S8_Ser-AS"/>
</dbReference>
<evidence type="ECO:0000256" key="2">
    <source>
        <dbReference type="ARBA" id="ARBA00022670"/>
    </source>
</evidence>
<evidence type="ECO:0000256" key="9">
    <source>
        <dbReference type="SAM" id="SignalP"/>
    </source>
</evidence>
<feature type="chain" id="PRO_5001633579" description="subtilisin" evidence="9">
    <location>
        <begin position="26"/>
        <end position="752"/>
    </location>
</feature>
<comment type="catalytic activity">
    <reaction evidence="5">
        <text>Hydrolysis of proteins with broad specificity for peptide bonds, and a preference for a large uncharged residue in P1. Hydrolyzes peptide amides.</text>
        <dbReference type="EC" id="3.4.21.62"/>
    </reaction>
</comment>
<dbReference type="AlphaFoldDB" id="A0A067BNF8"/>
<keyword evidence="2 8" id="KW-0645">Protease</keyword>
<evidence type="ECO:0000256" key="6">
    <source>
        <dbReference type="ARBA" id="ARBA00023619"/>
    </source>
</evidence>
<dbReference type="PROSITE" id="PS51892">
    <property type="entry name" value="SUBTILASE"/>
    <property type="match status" value="1"/>
</dbReference>
<dbReference type="GO" id="GO:0006508">
    <property type="term" value="P:proteolysis"/>
    <property type="evidence" value="ECO:0007669"/>
    <property type="project" value="UniProtKB-KW"/>
</dbReference>
<dbReference type="PROSITE" id="PS00138">
    <property type="entry name" value="SUBTILASE_SER"/>
    <property type="match status" value="1"/>
</dbReference>
<dbReference type="STRING" id="695850.A0A067BNF8"/>
<evidence type="ECO:0000256" key="5">
    <source>
        <dbReference type="ARBA" id="ARBA00023529"/>
    </source>
</evidence>
<dbReference type="InterPro" id="IPR000209">
    <property type="entry name" value="Peptidase_S8/S53_dom"/>
</dbReference>
<dbReference type="Gene3D" id="3.40.50.200">
    <property type="entry name" value="Peptidase S8/S53 domain"/>
    <property type="match status" value="1"/>
</dbReference>
<feature type="active site" description="Charge relay system" evidence="7 8">
    <location>
        <position position="176"/>
    </location>
</feature>
<keyword evidence="3 8" id="KW-0378">Hydrolase</keyword>
<dbReference type="RefSeq" id="XP_012211014.1">
    <property type="nucleotide sequence ID" value="XM_012355624.1"/>
</dbReference>
<dbReference type="GeneID" id="24137880"/>
<dbReference type="InterPro" id="IPR035992">
    <property type="entry name" value="Ricin_B-like_lectins"/>
</dbReference>
<feature type="signal peptide" evidence="9">
    <location>
        <begin position="1"/>
        <end position="25"/>
    </location>
</feature>
<dbReference type="EMBL" id="KK583464">
    <property type="protein sequence ID" value="KDO18275.1"/>
    <property type="molecule type" value="Genomic_DNA"/>
</dbReference>